<evidence type="ECO:0000313" key="2">
    <source>
        <dbReference type="EMBL" id="PIS28310.1"/>
    </source>
</evidence>
<evidence type="ECO:0000256" key="1">
    <source>
        <dbReference type="SAM" id="SignalP"/>
    </source>
</evidence>
<reference evidence="2 3" key="1">
    <citation type="submission" date="2017-09" db="EMBL/GenBank/DDBJ databases">
        <title>Depth-based differentiation of microbial function through sediment-hosted aquifers and enrichment of novel symbionts in the deep terrestrial subsurface.</title>
        <authorList>
            <person name="Probst A.J."/>
            <person name="Ladd B."/>
            <person name="Jarett J.K."/>
            <person name="Geller-Mcgrath D.E."/>
            <person name="Sieber C.M."/>
            <person name="Emerson J.B."/>
            <person name="Anantharaman K."/>
            <person name="Thomas B.C."/>
            <person name="Malmstrom R."/>
            <person name="Stieglmeier M."/>
            <person name="Klingl A."/>
            <person name="Woyke T."/>
            <person name="Ryan C.M."/>
            <person name="Banfield J.F."/>
        </authorList>
    </citation>
    <scope>NUCLEOTIDE SEQUENCE [LARGE SCALE GENOMIC DNA]</scope>
    <source>
        <strain evidence="2">CG08_land_8_20_14_0_20_45_16</strain>
    </source>
</reference>
<evidence type="ECO:0008006" key="4">
    <source>
        <dbReference type="Google" id="ProtNLM"/>
    </source>
</evidence>
<evidence type="ECO:0000313" key="3">
    <source>
        <dbReference type="Proteomes" id="UP000231343"/>
    </source>
</evidence>
<dbReference type="EMBL" id="PEYM01000139">
    <property type="protein sequence ID" value="PIS28310.1"/>
    <property type="molecule type" value="Genomic_DNA"/>
</dbReference>
<accession>A0A2H0XTN4</accession>
<protein>
    <recommendedName>
        <fullName evidence="4">Outer membrane protein beta-barrel domain-containing protein</fullName>
    </recommendedName>
</protein>
<proteinExistence type="predicted"/>
<dbReference type="AlphaFoldDB" id="A0A2H0XTN4"/>
<sequence length="160" mass="16851">MKKVLFFLLCAIILTSAVWAAPAKNVVAKESAVYTDTSNVGKFYIGDWSGWGVLGYNINRDFSAALGTYYVSTGSVYGLLLKGDYNLAKVGKIQPSVGLSYNTSSTGASGTITLNYGVRTPIAEALEVGFDIFFLSYTGTGGSNSTTILPGAVFKGQLGL</sequence>
<name>A0A2H0XTN4_UNCSA</name>
<feature type="chain" id="PRO_5013681913" description="Outer membrane protein beta-barrel domain-containing protein" evidence="1">
    <location>
        <begin position="21"/>
        <end position="160"/>
    </location>
</feature>
<organism evidence="2 3">
    <name type="scientific">Candidatus Saganbacteria bacterium CG08_land_8_20_14_0_20_45_16</name>
    <dbReference type="NCBI Taxonomy" id="2014293"/>
    <lineage>
        <taxon>Bacteria</taxon>
        <taxon>Bacillati</taxon>
        <taxon>Saganbacteria</taxon>
    </lineage>
</organism>
<gene>
    <name evidence="2" type="ORF">COT42_08490</name>
</gene>
<keyword evidence="1" id="KW-0732">Signal</keyword>
<dbReference type="Proteomes" id="UP000231343">
    <property type="component" value="Unassembled WGS sequence"/>
</dbReference>
<feature type="signal peptide" evidence="1">
    <location>
        <begin position="1"/>
        <end position="20"/>
    </location>
</feature>
<comment type="caution">
    <text evidence="2">The sequence shown here is derived from an EMBL/GenBank/DDBJ whole genome shotgun (WGS) entry which is preliminary data.</text>
</comment>